<evidence type="ECO:0000256" key="1">
    <source>
        <dbReference type="SAM" id="MobiDB-lite"/>
    </source>
</evidence>
<evidence type="ECO:0000313" key="3">
    <source>
        <dbReference type="Proteomes" id="UP000825935"/>
    </source>
</evidence>
<protein>
    <submittedName>
        <fullName evidence="2">Uncharacterized protein</fullName>
    </submittedName>
</protein>
<feature type="compositionally biased region" description="Polar residues" evidence="1">
    <location>
        <begin position="274"/>
        <end position="284"/>
    </location>
</feature>
<sequence>MSKQHQPYLYQDRRRCGHRTHLLTWRGMQGWCLGRRASGLCRFFIRIRRRPRLRLSFLIPVATAMDHGRHHHGHRHLARCSSRRWAFFVDWLAYMKRSRQRSACMCLPVPRPKEETSNGGQNQAAAEAVLHISPHIEAQVKFKRVGAAESGLTQALQPPSITQLGSSETHILSCLNGGGIESLEESSSSLSATSSLTHSASASSSTSSGGGFRRSSASSKLREACSRVVDAGSSSPMRHLVSGNQLLLHLSAAPLASMPFRSSSDIQSHGDAESNPSASIVKSSSIRHKDSDLKDRIIFFL</sequence>
<dbReference type="EMBL" id="CM035438">
    <property type="protein sequence ID" value="KAH7285925.1"/>
    <property type="molecule type" value="Genomic_DNA"/>
</dbReference>
<proteinExistence type="predicted"/>
<dbReference type="OrthoDB" id="10653170at2759"/>
<organism evidence="2 3">
    <name type="scientific">Ceratopteris richardii</name>
    <name type="common">Triangle waterfern</name>
    <dbReference type="NCBI Taxonomy" id="49495"/>
    <lineage>
        <taxon>Eukaryota</taxon>
        <taxon>Viridiplantae</taxon>
        <taxon>Streptophyta</taxon>
        <taxon>Embryophyta</taxon>
        <taxon>Tracheophyta</taxon>
        <taxon>Polypodiopsida</taxon>
        <taxon>Polypodiidae</taxon>
        <taxon>Polypodiales</taxon>
        <taxon>Pteridineae</taxon>
        <taxon>Pteridaceae</taxon>
        <taxon>Parkerioideae</taxon>
        <taxon>Ceratopteris</taxon>
    </lineage>
</organism>
<evidence type="ECO:0000313" key="2">
    <source>
        <dbReference type="EMBL" id="KAH7285925.1"/>
    </source>
</evidence>
<keyword evidence="3" id="KW-1185">Reference proteome</keyword>
<name>A0A8T2QR14_CERRI</name>
<dbReference type="AlphaFoldDB" id="A0A8T2QR14"/>
<accession>A0A8T2QR14</accession>
<comment type="caution">
    <text evidence="2">The sequence shown here is derived from an EMBL/GenBank/DDBJ whole genome shotgun (WGS) entry which is preliminary data.</text>
</comment>
<reference evidence="2" key="1">
    <citation type="submission" date="2021-08" db="EMBL/GenBank/DDBJ databases">
        <title>WGS assembly of Ceratopteris richardii.</title>
        <authorList>
            <person name="Marchant D.B."/>
            <person name="Chen G."/>
            <person name="Jenkins J."/>
            <person name="Shu S."/>
            <person name="Leebens-Mack J."/>
            <person name="Grimwood J."/>
            <person name="Schmutz J."/>
            <person name="Soltis P."/>
            <person name="Soltis D."/>
            <person name="Chen Z.-H."/>
        </authorList>
    </citation>
    <scope>NUCLEOTIDE SEQUENCE</scope>
    <source>
        <strain evidence="2">Whitten #5841</strain>
        <tissue evidence="2">Leaf</tissue>
    </source>
</reference>
<gene>
    <name evidence="2" type="ORF">KP509_33G051300</name>
</gene>
<feature type="region of interest" description="Disordered" evidence="1">
    <location>
        <begin position="261"/>
        <end position="286"/>
    </location>
</feature>
<feature type="region of interest" description="Disordered" evidence="1">
    <location>
        <begin position="199"/>
        <end position="218"/>
    </location>
</feature>
<dbReference type="Proteomes" id="UP000825935">
    <property type="component" value="Chromosome 33"/>
</dbReference>